<dbReference type="InterPro" id="IPR016134">
    <property type="entry name" value="Dockerin_dom"/>
</dbReference>
<dbReference type="InterPro" id="IPR002105">
    <property type="entry name" value="Dockerin_1_rpt"/>
</dbReference>
<dbReference type="GO" id="GO:0000272">
    <property type="term" value="P:polysaccharide catabolic process"/>
    <property type="evidence" value="ECO:0007669"/>
    <property type="project" value="InterPro"/>
</dbReference>
<dbReference type="Pfam" id="PF00404">
    <property type="entry name" value="Dockerin_1"/>
    <property type="match status" value="1"/>
</dbReference>
<organism evidence="3 4">
    <name type="scientific">Ruminococcus albus</name>
    <dbReference type="NCBI Taxonomy" id="1264"/>
    <lineage>
        <taxon>Bacteria</taxon>
        <taxon>Bacillati</taxon>
        <taxon>Bacillota</taxon>
        <taxon>Clostridia</taxon>
        <taxon>Eubacteriales</taxon>
        <taxon>Oscillospiraceae</taxon>
        <taxon>Ruminococcus</taxon>
    </lineage>
</organism>
<dbReference type="InterPro" id="IPR036439">
    <property type="entry name" value="Dockerin_dom_sf"/>
</dbReference>
<dbReference type="InterPro" id="IPR032675">
    <property type="entry name" value="LRR_dom_sf"/>
</dbReference>
<dbReference type="Gene3D" id="1.10.1330.10">
    <property type="entry name" value="Dockerin domain"/>
    <property type="match status" value="1"/>
</dbReference>
<keyword evidence="1" id="KW-0732">Signal</keyword>
<feature type="domain" description="Dockerin" evidence="2">
    <location>
        <begin position="232"/>
        <end position="295"/>
    </location>
</feature>
<proteinExistence type="predicted"/>
<dbReference type="PROSITE" id="PS51766">
    <property type="entry name" value="DOCKERIN"/>
    <property type="match status" value="1"/>
</dbReference>
<dbReference type="InterPro" id="IPR053139">
    <property type="entry name" value="Surface_bspA-like"/>
</dbReference>
<evidence type="ECO:0000313" key="4">
    <source>
        <dbReference type="Proteomes" id="UP000182192"/>
    </source>
</evidence>
<dbReference type="InterPro" id="IPR026906">
    <property type="entry name" value="LRR_5"/>
</dbReference>
<dbReference type="PANTHER" id="PTHR45661">
    <property type="entry name" value="SURFACE ANTIGEN"/>
    <property type="match status" value="1"/>
</dbReference>
<dbReference type="Gene3D" id="3.80.10.10">
    <property type="entry name" value="Ribonuclease Inhibitor"/>
    <property type="match status" value="1"/>
</dbReference>
<dbReference type="EMBL" id="FOKQ01000004">
    <property type="protein sequence ID" value="SFB90800.1"/>
    <property type="molecule type" value="Genomic_DNA"/>
</dbReference>
<dbReference type="Proteomes" id="UP000182192">
    <property type="component" value="Unassembled WGS sequence"/>
</dbReference>
<protein>
    <submittedName>
        <fullName evidence="3">Leucine rich repeat-containing protein</fullName>
    </submittedName>
</protein>
<dbReference type="CDD" id="cd14256">
    <property type="entry name" value="Dockerin_I"/>
    <property type="match status" value="1"/>
</dbReference>
<gene>
    <name evidence="3" type="ORF">SAMN02910406_00827</name>
</gene>
<evidence type="ECO:0000259" key="2">
    <source>
        <dbReference type="PROSITE" id="PS51766"/>
    </source>
</evidence>
<feature type="signal peptide" evidence="1">
    <location>
        <begin position="1"/>
        <end position="28"/>
    </location>
</feature>
<feature type="chain" id="PRO_5010180227" evidence="1">
    <location>
        <begin position="29"/>
        <end position="295"/>
    </location>
</feature>
<evidence type="ECO:0000256" key="1">
    <source>
        <dbReference type="SAM" id="SignalP"/>
    </source>
</evidence>
<dbReference type="PANTHER" id="PTHR45661:SF3">
    <property type="entry name" value="IG-LIKE DOMAIN-CONTAINING PROTEIN"/>
    <property type="match status" value="1"/>
</dbReference>
<dbReference type="OrthoDB" id="1814946at2"/>
<evidence type="ECO:0000313" key="3">
    <source>
        <dbReference type="EMBL" id="SFB90800.1"/>
    </source>
</evidence>
<dbReference type="InterPro" id="IPR018247">
    <property type="entry name" value="EF_Hand_1_Ca_BS"/>
</dbReference>
<name>A0A1I1F0U8_RUMAL</name>
<dbReference type="Pfam" id="PF13306">
    <property type="entry name" value="LRR_5"/>
    <property type="match status" value="1"/>
</dbReference>
<dbReference type="RefSeq" id="WP_074960244.1">
    <property type="nucleotide sequence ID" value="NZ_FOKQ01000004.1"/>
</dbReference>
<reference evidence="3 4" key="1">
    <citation type="submission" date="2016-10" db="EMBL/GenBank/DDBJ databases">
        <authorList>
            <person name="de Groot N.N."/>
        </authorList>
    </citation>
    <scope>NUCLEOTIDE SEQUENCE [LARGE SCALE GENOMIC DNA]</scope>
    <source>
        <strain evidence="3 4">AR67</strain>
    </source>
</reference>
<accession>A0A1I1F0U8</accession>
<dbReference type="GO" id="GO:0004553">
    <property type="term" value="F:hydrolase activity, hydrolyzing O-glycosyl compounds"/>
    <property type="evidence" value="ECO:0007669"/>
    <property type="project" value="InterPro"/>
</dbReference>
<sequence>MCIKKITTGLLALTMVFSGAIMPMGTIAAETSITASAANKTYNYNGYQYIVLEDGTLEITAFDAAANGCKGKLEIPATINGKKVTSIGKYAFHGCTAFNELHIPEGVKTISDFGFYECSSVKKIVFPKSLTTICYCAFDNCKSLTAIDLPENIKDIGIFAFSGIVNVKSVLIPKSVVSIGEGAFGYKYVGRFSVQQMDDFTVKGYKGSAAEKYASDYGFKFIAEAEKTDGETKKIKGDLNGDGKVNVTDTTKLAAFLKGKISLPEGVDADINGDGKINVTDLTLLAACVKGYRIL</sequence>
<dbReference type="PROSITE" id="PS00018">
    <property type="entry name" value="EF_HAND_1"/>
    <property type="match status" value="1"/>
</dbReference>
<dbReference type="SUPFAM" id="SSF63446">
    <property type="entry name" value="Type I dockerin domain"/>
    <property type="match status" value="1"/>
</dbReference>
<dbReference type="SUPFAM" id="SSF52058">
    <property type="entry name" value="L domain-like"/>
    <property type="match status" value="1"/>
</dbReference>
<dbReference type="AlphaFoldDB" id="A0A1I1F0U8"/>